<protein>
    <recommendedName>
        <fullName evidence="5">Indoleamine 2,3-dioxygenase</fullName>
        <ecNumber evidence="5">1.13.11.52</ecNumber>
    </recommendedName>
</protein>
<dbReference type="OrthoDB" id="540174at2759"/>
<dbReference type="PANTHER" id="PTHR28657:SF5">
    <property type="entry name" value="INDOLEAMINE 2,3-DIOXYGENASE"/>
    <property type="match status" value="1"/>
</dbReference>
<dbReference type="EC" id="1.13.11.52" evidence="5"/>
<dbReference type="FunFam" id="1.20.58.480:FF:000004">
    <property type="entry name" value="Indoleamine 2,3-dioxygenase subfamily"/>
    <property type="match status" value="1"/>
</dbReference>
<dbReference type="GO" id="GO:0034354">
    <property type="term" value="P:'de novo' NAD+ biosynthetic process from L-tryptophan"/>
    <property type="evidence" value="ECO:0007669"/>
    <property type="project" value="TreeGrafter"/>
</dbReference>
<evidence type="ECO:0000256" key="4">
    <source>
        <dbReference type="PIRSR" id="PIRSR600898-1"/>
    </source>
</evidence>
<name>A0A232LT78_9EURO</name>
<keyword evidence="3 4" id="KW-0408">Iron</keyword>
<dbReference type="GO" id="GO:0005737">
    <property type="term" value="C:cytoplasm"/>
    <property type="evidence" value="ECO:0007669"/>
    <property type="project" value="TreeGrafter"/>
</dbReference>
<keyword evidence="5" id="KW-0560">Oxidoreductase</keyword>
<keyword evidence="5" id="KW-0223">Dioxygenase</keyword>
<gene>
    <name evidence="6" type="ORF">Egran_04846</name>
</gene>
<dbReference type="InterPro" id="IPR037217">
    <property type="entry name" value="Trp/Indoleamine_2_3_dOase-like"/>
</dbReference>
<keyword evidence="2 4" id="KW-0479">Metal-binding</keyword>
<evidence type="ECO:0000313" key="6">
    <source>
        <dbReference type="EMBL" id="OXV07391.1"/>
    </source>
</evidence>
<dbReference type="Gene3D" id="1.20.58.480">
    <property type="match status" value="1"/>
</dbReference>
<comment type="catalytic activity">
    <reaction evidence="5">
        <text>L-tryptophan + O2 = N-formyl-L-kynurenine</text>
        <dbReference type="Rhea" id="RHEA:24536"/>
        <dbReference type="ChEBI" id="CHEBI:15379"/>
        <dbReference type="ChEBI" id="CHEBI:57912"/>
        <dbReference type="ChEBI" id="CHEBI:58629"/>
    </reaction>
</comment>
<reference evidence="6 7" key="1">
    <citation type="journal article" date="2015" name="Environ. Microbiol.">
        <title>Metagenome sequence of Elaphomyces granulatus from sporocarp tissue reveals Ascomycota ectomycorrhizal fingerprints of genome expansion and a Proteobacteria-rich microbiome.</title>
        <authorList>
            <person name="Quandt C.A."/>
            <person name="Kohler A."/>
            <person name="Hesse C.N."/>
            <person name="Sharpton T.J."/>
            <person name="Martin F."/>
            <person name="Spatafora J.W."/>
        </authorList>
    </citation>
    <scope>NUCLEOTIDE SEQUENCE [LARGE SCALE GENOMIC DNA]</scope>
    <source>
        <strain evidence="6 7">OSC145934</strain>
    </source>
</reference>
<dbReference type="SUPFAM" id="SSF140959">
    <property type="entry name" value="Indolic compounds 2,3-dioxygenase-like"/>
    <property type="match status" value="1"/>
</dbReference>
<comment type="similarity">
    <text evidence="1 5">Belongs to the indoleamine 2,3-dioxygenase family.</text>
</comment>
<feature type="binding site" description="proximal binding residue" evidence="4">
    <location>
        <position position="364"/>
    </location>
    <ligand>
        <name>heme b</name>
        <dbReference type="ChEBI" id="CHEBI:60344"/>
    </ligand>
    <ligandPart>
        <name>Fe</name>
        <dbReference type="ChEBI" id="CHEBI:18248"/>
    </ligandPart>
</feature>
<keyword evidence="4 5" id="KW-0349">Heme</keyword>
<organism evidence="6 7">
    <name type="scientific">Elaphomyces granulatus</name>
    <dbReference type="NCBI Taxonomy" id="519963"/>
    <lineage>
        <taxon>Eukaryota</taxon>
        <taxon>Fungi</taxon>
        <taxon>Dikarya</taxon>
        <taxon>Ascomycota</taxon>
        <taxon>Pezizomycotina</taxon>
        <taxon>Eurotiomycetes</taxon>
        <taxon>Eurotiomycetidae</taxon>
        <taxon>Eurotiales</taxon>
        <taxon>Elaphomycetaceae</taxon>
        <taxon>Elaphomyces</taxon>
    </lineage>
</organism>
<dbReference type="EMBL" id="NPHW01004891">
    <property type="protein sequence ID" value="OXV07391.1"/>
    <property type="molecule type" value="Genomic_DNA"/>
</dbReference>
<dbReference type="GO" id="GO:0046872">
    <property type="term" value="F:metal ion binding"/>
    <property type="evidence" value="ECO:0007669"/>
    <property type="project" value="UniProtKB-UniRule"/>
</dbReference>
<keyword evidence="7" id="KW-1185">Reference proteome</keyword>
<evidence type="ECO:0000256" key="2">
    <source>
        <dbReference type="ARBA" id="ARBA00022723"/>
    </source>
</evidence>
<dbReference type="Pfam" id="PF01231">
    <property type="entry name" value="IDO"/>
    <property type="match status" value="1"/>
</dbReference>
<evidence type="ECO:0000256" key="1">
    <source>
        <dbReference type="ARBA" id="ARBA00007119"/>
    </source>
</evidence>
<sequence>MLSPIPALSDYGISPKHGFLPPETPLDVLPVAYYASWEAIVSNLQALLLSRRLRQAIDRLPILSTSYLQEDSEWRRAYVVLVFMLHGYVWGDDKPAERVPPALTIPLLEVCDFLELPPVATYAAVCLWNYKPIFPAEPADDLDNLCCINTFTGSSDEQWFYLVSVVIEARGGPTIPLMLRAIAAARVGNSRLLTECLQIFAERLDEIVSLLERVYEHCDPYIFYHRIRPFLAGSRDMGDAGLPNGLIYNDGTGKQEYRQYEGGSNAQSSLIQFFDIVLGIEHRPTGVARNINSRNESGLLASNPRRNFIQEMRHYMPGPHRRFLEHVSRVANIREYVAYHSSDKALCVAYEACLAMLRVLRDKHIQIVSRYIVVQSRESRSQSQSLGPHVNQNAINLASVKNTNTSGGRAASKKLRGTGGTALIPFLKQARDETGEPAVNAWARRLLSGGPTDASSFAPLGKIDEHADGQVERTGIWMNDSEGGILTDRQVDWE</sequence>
<dbReference type="PANTHER" id="PTHR28657">
    <property type="entry name" value="INDOLEAMINE 2,3-DIOXYGENASE"/>
    <property type="match status" value="1"/>
</dbReference>
<dbReference type="PROSITE" id="PS00876">
    <property type="entry name" value="IDO_1"/>
    <property type="match status" value="1"/>
</dbReference>
<evidence type="ECO:0000256" key="3">
    <source>
        <dbReference type="ARBA" id="ARBA00023004"/>
    </source>
</evidence>
<dbReference type="AlphaFoldDB" id="A0A232LT78"/>
<dbReference type="GO" id="GO:0033754">
    <property type="term" value="F:indoleamine 2,3-dioxygenase activity"/>
    <property type="evidence" value="ECO:0007669"/>
    <property type="project" value="UniProtKB-EC"/>
</dbReference>
<comment type="function">
    <text evidence="5">Produces N-formyl-kynurenine through the oxidation of tryptophan.</text>
</comment>
<dbReference type="GO" id="GO:0020037">
    <property type="term" value="F:heme binding"/>
    <property type="evidence" value="ECO:0007669"/>
    <property type="project" value="UniProtKB-UniRule"/>
</dbReference>
<evidence type="ECO:0000256" key="5">
    <source>
        <dbReference type="RuleBase" id="RU369119"/>
    </source>
</evidence>
<dbReference type="InterPro" id="IPR000898">
    <property type="entry name" value="Indolamine_dOase"/>
</dbReference>
<proteinExistence type="inferred from homology"/>
<evidence type="ECO:0000313" key="7">
    <source>
        <dbReference type="Proteomes" id="UP000243515"/>
    </source>
</evidence>
<dbReference type="GO" id="GO:0019441">
    <property type="term" value="P:L-tryptophan catabolic process to kynurenine"/>
    <property type="evidence" value="ECO:0007669"/>
    <property type="project" value="UniProtKB-UniRule"/>
</dbReference>
<comment type="caution">
    <text evidence="6">The sequence shown here is derived from an EMBL/GenBank/DDBJ whole genome shotgun (WGS) entry which is preliminary data.</text>
</comment>
<accession>A0A232LT78</accession>
<dbReference type="Proteomes" id="UP000243515">
    <property type="component" value="Unassembled WGS sequence"/>
</dbReference>